<dbReference type="PANTHER" id="PTHR37445">
    <property type="entry name" value="PROTEIN CBG24663"/>
    <property type="match status" value="1"/>
</dbReference>
<evidence type="ECO:0000256" key="1">
    <source>
        <dbReference type="SAM" id="Coils"/>
    </source>
</evidence>
<dbReference type="PANTHER" id="PTHR37445:SF3">
    <property type="entry name" value="ZINC FINGER PHD-TYPE DOMAIN-CONTAINING PROTEIN"/>
    <property type="match status" value="1"/>
</dbReference>
<evidence type="ECO:0000313" key="3">
    <source>
        <dbReference type="EMBL" id="PCG74997.1"/>
    </source>
</evidence>
<feature type="region of interest" description="Disordered" evidence="2">
    <location>
        <begin position="1"/>
        <end position="21"/>
    </location>
</feature>
<evidence type="ECO:0000256" key="2">
    <source>
        <dbReference type="SAM" id="MobiDB-lite"/>
    </source>
</evidence>
<proteinExistence type="predicted"/>
<comment type="caution">
    <text evidence="3">The sequence shown here is derived from an EMBL/GenBank/DDBJ whole genome shotgun (WGS) entry which is preliminary data.</text>
</comment>
<keyword evidence="1" id="KW-0175">Coiled coil</keyword>
<reference evidence="3" key="1">
    <citation type="submission" date="2017-09" db="EMBL/GenBank/DDBJ databases">
        <title>Contemporary evolution of a Lepidopteran species, Heliothis virescens, in response to modern agricultural practices.</title>
        <authorList>
            <person name="Fritz M.L."/>
            <person name="Deyonke A.M."/>
            <person name="Papanicolaou A."/>
            <person name="Micinski S."/>
            <person name="Westbrook J."/>
            <person name="Gould F."/>
        </authorList>
    </citation>
    <scope>NUCLEOTIDE SEQUENCE [LARGE SCALE GENOMIC DNA]</scope>
    <source>
        <strain evidence="3">HvINT-</strain>
        <tissue evidence="3">Whole body</tissue>
    </source>
</reference>
<dbReference type="AlphaFoldDB" id="A0A2A4JSI3"/>
<sequence>MNVQRTPPASPRPKLLSGSDCNEIESGNTINYEMEDSVAPSYVNLRKRKERSDEHEYNETLALFRTDIMNFMESFGNKQTENLKQIQNTITEIKNELKTIKQNSTFFTQQMNIINKEIENIKLTNITTQHKMETLENEITQIKTKHCTDTPIVTDIPIIKTPIAHSEDIIQELKDRTNREKNIIIVGIAETNDKNLKTRQDYDCNEVIKMLTSLKEDCPKPIKTVRLGKYSYDKNRPIKAYFNNSETPKYLLRNKIKLPENIQFYADQTPTQKCFLQSLRDELNKRVENGEKDLIIKYIKGVPTIVVNNNNQKNY</sequence>
<dbReference type="EMBL" id="NWSH01000655">
    <property type="protein sequence ID" value="PCG74997.1"/>
    <property type="molecule type" value="Genomic_DNA"/>
</dbReference>
<feature type="coiled-coil region" evidence="1">
    <location>
        <begin position="76"/>
        <end position="145"/>
    </location>
</feature>
<name>A0A2A4JSI3_HELVI</name>
<gene>
    <name evidence="3" type="ORF">B5V51_12435</name>
</gene>
<protein>
    <submittedName>
        <fullName evidence="3">Uncharacterized protein</fullName>
    </submittedName>
</protein>
<organism evidence="3">
    <name type="scientific">Heliothis virescens</name>
    <name type="common">Tobacco budworm moth</name>
    <dbReference type="NCBI Taxonomy" id="7102"/>
    <lineage>
        <taxon>Eukaryota</taxon>
        <taxon>Metazoa</taxon>
        <taxon>Ecdysozoa</taxon>
        <taxon>Arthropoda</taxon>
        <taxon>Hexapoda</taxon>
        <taxon>Insecta</taxon>
        <taxon>Pterygota</taxon>
        <taxon>Neoptera</taxon>
        <taxon>Endopterygota</taxon>
        <taxon>Lepidoptera</taxon>
        <taxon>Glossata</taxon>
        <taxon>Ditrysia</taxon>
        <taxon>Noctuoidea</taxon>
        <taxon>Noctuidae</taxon>
        <taxon>Heliothinae</taxon>
        <taxon>Heliothis</taxon>
    </lineage>
</organism>
<accession>A0A2A4JSI3</accession>